<dbReference type="Gene3D" id="3.40.50.720">
    <property type="entry name" value="NAD(P)-binding Rossmann-like Domain"/>
    <property type="match status" value="1"/>
</dbReference>
<dbReference type="InterPro" id="IPR013149">
    <property type="entry name" value="ADH-like_C"/>
</dbReference>
<dbReference type="RefSeq" id="WP_345152339.1">
    <property type="nucleotide sequence ID" value="NZ_BAABEO010000020.1"/>
</dbReference>
<name>A0ABP7CNN9_9MICC</name>
<protein>
    <submittedName>
        <fullName evidence="8">NAD(P)-dependent alcohol dehydrogenase</fullName>
    </submittedName>
</protein>
<dbReference type="CDD" id="cd08278">
    <property type="entry name" value="benzyl_alcohol_DH"/>
    <property type="match status" value="1"/>
</dbReference>
<dbReference type="PANTHER" id="PTHR43350:SF2">
    <property type="entry name" value="GROES-LIKE ZINC-BINDING ALCOHOL DEHYDROGENASE FAMILY PROTEIN"/>
    <property type="match status" value="1"/>
</dbReference>
<proteinExistence type="inferred from homology"/>
<dbReference type="PROSITE" id="PS00059">
    <property type="entry name" value="ADH_ZINC"/>
    <property type="match status" value="1"/>
</dbReference>
<dbReference type="SMART" id="SM00829">
    <property type="entry name" value="PKS_ER"/>
    <property type="match status" value="1"/>
</dbReference>
<dbReference type="PANTHER" id="PTHR43350">
    <property type="entry name" value="NAD-DEPENDENT ALCOHOL DEHYDROGENASE"/>
    <property type="match status" value="1"/>
</dbReference>
<comment type="cofactor">
    <cofactor evidence="1 6">
        <name>Zn(2+)</name>
        <dbReference type="ChEBI" id="CHEBI:29105"/>
    </cofactor>
</comment>
<reference evidence="9" key="1">
    <citation type="journal article" date="2019" name="Int. J. Syst. Evol. Microbiol.">
        <title>The Global Catalogue of Microorganisms (GCM) 10K type strain sequencing project: providing services to taxonomists for standard genome sequencing and annotation.</title>
        <authorList>
            <consortium name="The Broad Institute Genomics Platform"/>
            <consortium name="The Broad Institute Genome Sequencing Center for Infectious Disease"/>
            <person name="Wu L."/>
            <person name="Ma J."/>
        </authorList>
    </citation>
    <scope>NUCLEOTIDE SEQUENCE [LARGE SCALE GENOMIC DNA]</scope>
    <source>
        <strain evidence="9">JCM 30742</strain>
    </source>
</reference>
<evidence type="ECO:0000256" key="1">
    <source>
        <dbReference type="ARBA" id="ARBA00001947"/>
    </source>
</evidence>
<dbReference type="InterPro" id="IPR036291">
    <property type="entry name" value="NAD(P)-bd_dom_sf"/>
</dbReference>
<keyword evidence="5" id="KW-0560">Oxidoreductase</keyword>
<dbReference type="InterPro" id="IPR002328">
    <property type="entry name" value="ADH_Zn_CS"/>
</dbReference>
<dbReference type="Proteomes" id="UP001500752">
    <property type="component" value="Unassembled WGS sequence"/>
</dbReference>
<evidence type="ECO:0000256" key="4">
    <source>
        <dbReference type="ARBA" id="ARBA00022833"/>
    </source>
</evidence>
<keyword evidence="3 6" id="KW-0479">Metal-binding</keyword>
<evidence type="ECO:0000259" key="7">
    <source>
        <dbReference type="SMART" id="SM00829"/>
    </source>
</evidence>
<feature type="domain" description="Enoyl reductase (ER)" evidence="7">
    <location>
        <begin position="11"/>
        <end position="364"/>
    </location>
</feature>
<comment type="similarity">
    <text evidence="2 6">Belongs to the zinc-containing alcohol dehydrogenase family.</text>
</comment>
<dbReference type="SUPFAM" id="SSF51735">
    <property type="entry name" value="NAD(P)-binding Rossmann-fold domains"/>
    <property type="match status" value="1"/>
</dbReference>
<gene>
    <name evidence="8" type="ORF">GCM10023081_32260</name>
</gene>
<accession>A0ABP7CNN9</accession>
<evidence type="ECO:0000313" key="9">
    <source>
        <dbReference type="Proteomes" id="UP001500752"/>
    </source>
</evidence>
<evidence type="ECO:0000256" key="2">
    <source>
        <dbReference type="ARBA" id="ARBA00008072"/>
    </source>
</evidence>
<sequence>MTLMTAAVVRDAARGFELEQVRLDAPRADEVLVRLVATGICHTDLGVARDVTSPRVLGHEGSGIVERVGAAVTGVKAGDKVILSFASCGDCDKCLGGTPAHCRSFFPLNMAGARHDGSLTLSGSVGEPIAGSFFGQSSFAQYALTTPRNLVRVPDETPEELLRILGPLGCGIQTGAGAVLNSLRVRAGSSLVIMGAGGVGLSALLAGLAAGCATIVVADLNPDRLALARELGATETVNVADADALDQLRAATGGGADYAVETSGAAAAVRLAVDALDVGGVAGLVGLGRPGAEIVLDHATVGFGRSIMGIVEGDSVPQTLIPALLRLHRAGRFPFDRLVTLYPFEQFQRAVQDSIAGSTIKAVVVL</sequence>
<evidence type="ECO:0000313" key="8">
    <source>
        <dbReference type="EMBL" id="GAA3692325.1"/>
    </source>
</evidence>
<dbReference type="SUPFAM" id="SSF50129">
    <property type="entry name" value="GroES-like"/>
    <property type="match status" value="1"/>
</dbReference>
<evidence type="ECO:0000256" key="3">
    <source>
        <dbReference type="ARBA" id="ARBA00022723"/>
    </source>
</evidence>
<dbReference type="Gene3D" id="3.90.180.10">
    <property type="entry name" value="Medium-chain alcohol dehydrogenases, catalytic domain"/>
    <property type="match status" value="1"/>
</dbReference>
<dbReference type="InterPro" id="IPR011032">
    <property type="entry name" value="GroES-like_sf"/>
</dbReference>
<dbReference type="EMBL" id="BAABEO010000020">
    <property type="protein sequence ID" value="GAA3692325.1"/>
    <property type="molecule type" value="Genomic_DNA"/>
</dbReference>
<keyword evidence="9" id="KW-1185">Reference proteome</keyword>
<evidence type="ECO:0000256" key="6">
    <source>
        <dbReference type="RuleBase" id="RU361277"/>
    </source>
</evidence>
<keyword evidence="4 6" id="KW-0862">Zinc</keyword>
<dbReference type="Pfam" id="PF00107">
    <property type="entry name" value="ADH_zinc_N"/>
    <property type="match status" value="1"/>
</dbReference>
<dbReference type="InterPro" id="IPR013154">
    <property type="entry name" value="ADH-like_N"/>
</dbReference>
<dbReference type="Pfam" id="PF08240">
    <property type="entry name" value="ADH_N"/>
    <property type="match status" value="1"/>
</dbReference>
<comment type="caution">
    <text evidence="8">The sequence shown here is derived from an EMBL/GenBank/DDBJ whole genome shotgun (WGS) entry which is preliminary data.</text>
</comment>
<organism evidence="8 9">
    <name type="scientific">Arthrobacter ginkgonis</name>
    <dbReference type="NCBI Taxonomy" id="1630594"/>
    <lineage>
        <taxon>Bacteria</taxon>
        <taxon>Bacillati</taxon>
        <taxon>Actinomycetota</taxon>
        <taxon>Actinomycetes</taxon>
        <taxon>Micrococcales</taxon>
        <taxon>Micrococcaceae</taxon>
        <taxon>Arthrobacter</taxon>
    </lineage>
</organism>
<dbReference type="InterPro" id="IPR020843">
    <property type="entry name" value="ER"/>
</dbReference>
<evidence type="ECO:0000256" key="5">
    <source>
        <dbReference type="ARBA" id="ARBA00023002"/>
    </source>
</evidence>